<dbReference type="Pfam" id="PF12172">
    <property type="entry name" value="zf-ChsH2"/>
    <property type="match status" value="1"/>
</dbReference>
<evidence type="ECO:0000259" key="3">
    <source>
        <dbReference type="Pfam" id="PF22691"/>
    </source>
</evidence>
<dbReference type="CDD" id="cd00829">
    <property type="entry name" value="SCP-x_thiolase"/>
    <property type="match status" value="1"/>
</dbReference>
<dbReference type="EMBL" id="QLYX01000001">
    <property type="protein sequence ID" value="RAY16908.1"/>
    <property type="molecule type" value="Genomic_DNA"/>
</dbReference>
<comment type="caution">
    <text evidence="4">The sequence shown here is derived from an EMBL/GenBank/DDBJ whole genome shotgun (WGS) entry which is preliminary data.</text>
</comment>
<dbReference type="InterPro" id="IPR012340">
    <property type="entry name" value="NA-bd_OB-fold"/>
</dbReference>
<dbReference type="PANTHER" id="PTHR42870:SF1">
    <property type="entry name" value="NON-SPECIFIC LIPID-TRANSFER PROTEIN-LIKE 2"/>
    <property type="match status" value="1"/>
</dbReference>
<feature type="domain" description="ChsH2 C-terminal OB-fold" evidence="1">
    <location>
        <begin position="57"/>
        <end position="121"/>
    </location>
</feature>
<evidence type="ECO:0000313" key="4">
    <source>
        <dbReference type="EMBL" id="RAY16908.1"/>
    </source>
</evidence>
<feature type="domain" description="ChsH2 rubredoxin-like zinc ribbon" evidence="2">
    <location>
        <begin position="19"/>
        <end position="54"/>
    </location>
</feature>
<dbReference type="PANTHER" id="PTHR42870">
    <property type="entry name" value="ACETYL-COA C-ACETYLTRANSFERASE"/>
    <property type="match status" value="1"/>
</dbReference>
<organism evidence="4 5">
    <name type="scientific">Actinomadura craniellae</name>
    <dbReference type="NCBI Taxonomy" id="2231787"/>
    <lineage>
        <taxon>Bacteria</taxon>
        <taxon>Bacillati</taxon>
        <taxon>Actinomycetota</taxon>
        <taxon>Actinomycetes</taxon>
        <taxon>Streptosporangiales</taxon>
        <taxon>Thermomonosporaceae</taxon>
        <taxon>Actinomadura</taxon>
    </lineage>
</organism>
<evidence type="ECO:0000259" key="1">
    <source>
        <dbReference type="Pfam" id="PF01796"/>
    </source>
</evidence>
<dbReference type="InterPro" id="IPR002878">
    <property type="entry name" value="ChsH2_C"/>
</dbReference>
<dbReference type="OrthoDB" id="3208853at2"/>
<dbReference type="InterPro" id="IPR055140">
    <property type="entry name" value="Thiolase_C_2"/>
</dbReference>
<keyword evidence="5" id="KW-1185">Reference proteome</keyword>
<reference evidence="4 5" key="1">
    <citation type="submission" date="2018-06" db="EMBL/GenBank/DDBJ databases">
        <title>Actinomadura craniellae sp. nov. isolated from marine sponge Craniella sp.</title>
        <authorList>
            <person name="Li L."/>
            <person name="Xu Q.H."/>
            <person name="Lin H.W."/>
            <person name="Lu Y.H."/>
        </authorList>
    </citation>
    <scope>NUCLEOTIDE SEQUENCE [LARGE SCALE GENOMIC DNA]</scope>
    <source>
        <strain evidence="4 5">LHW63021</strain>
    </source>
</reference>
<gene>
    <name evidence="4" type="ORF">DPM19_01705</name>
</gene>
<name>A0A365HD20_9ACTN</name>
<dbReference type="Gene3D" id="3.40.47.10">
    <property type="match status" value="1"/>
</dbReference>
<dbReference type="RefSeq" id="WP_111862958.1">
    <property type="nucleotide sequence ID" value="NZ_QLYX01000001.1"/>
</dbReference>
<feature type="domain" description="Thiolase C-terminal" evidence="3">
    <location>
        <begin position="448"/>
        <end position="550"/>
    </location>
</feature>
<dbReference type="GO" id="GO:0016746">
    <property type="term" value="F:acyltransferase activity"/>
    <property type="evidence" value="ECO:0007669"/>
    <property type="project" value="InterPro"/>
</dbReference>
<dbReference type="Pfam" id="PF01796">
    <property type="entry name" value="OB_ChsH2_C"/>
    <property type="match status" value="1"/>
</dbReference>
<sequence>MSAPRRPLPFVTPWNEFYWTAGADGRLRIQECASCAALIHPPKPSCPHCRGAEVGVREVSGFATLFGFTVSHRFALPGLPTPTIVAQVALEEDPRVRLTTRLVDCVEEDLRLGMRMEVTFEQVEDVWLPLFRPTAEQPEQPAPLPEDELPAAAARALSARLSARTAPAGRKFEDDVILSGAGHSAIGRRQMRDPLALTVEACRAAVADAGLAMEDIDGLSTYPGGGLEHGMGEGGVTALEAALRIRPAWFNGGGETFGPGGSVIAAMLAVSAGLARHVLCFRTVWESTHTQLLKEGRLRLGGGGRVTGDMGWGMPFGATSAAHVLAQTAQRYMHRYGATRETLGWIALNQRANAALNPTAVYREPMTMDDYLGARMITTPFGLYDCDVPCDASVAVIVSAADTAGDLRTRPVRVEAVGTRITERLEWDQSTSTHEPQVMGPAAHLWTRTSLRPDDVDVAQLYDGFTFNCLSWIEALGFCGIGEGRDFLDGGKNIARDGVLPLNTHGGQLSHGRTHGMGLLHEAIVQLRGDAGERQIDNARVAVVSSGGLTPSGVMLLRTDT</sequence>
<dbReference type="Gene3D" id="6.10.30.10">
    <property type="match status" value="1"/>
</dbReference>
<evidence type="ECO:0000259" key="2">
    <source>
        <dbReference type="Pfam" id="PF12172"/>
    </source>
</evidence>
<dbReference type="InterPro" id="IPR022002">
    <property type="entry name" value="ChsH2_Znr"/>
</dbReference>
<dbReference type="AlphaFoldDB" id="A0A365HD20"/>
<dbReference type="Proteomes" id="UP000251891">
    <property type="component" value="Unassembled WGS sequence"/>
</dbReference>
<dbReference type="Pfam" id="PF22691">
    <property type="entry name" value="Thiolase_C_1"/>
    <property type="match status" value="1"/>
</dbReference>
<evidence type="ECO:0000313" key="5">
    <source>
        <dbReference type="Proteomes" id="UP000251891"/>
    </source>
</evidence>
<dbReference type="SUPFAM" id="SSF50249">
    <property type="entry name" value="Nucleic acid-binding proteins"/>
    <property type="match status" value="1"/>
</dbReference>
<dbReference type="InterPro" id="IPR016039">
    <property type="entry name" value="Thiolase-like"/>
</dbReference>
<protein>
    <submittedName>
        <fullName evidence="4">3-ketoacyl-CoA thiolase</fullName>
    </submittedName>
</protein>
<dbReference type="SUPFAM" id="SSF53901">
    <property type="entry name" value="Thiolase-like"/>
    <property type="match status" value="2"/>
</dbReference>
<accession>A0A365HD20</accession>
<proteinExistence type="predicted"/>